<organism evidence="1 2">
    <name type="scientific">Pyxicephalus adspersus</name>
    <name type="common">African bullfrog</name>
    <dbReference type="NCBI Taxonomy" id="30357"/>
    <lineage>
        <taxon>Eukaryota</taxon>
        <taxon>Metazoa</taxon>
        <taxon>Chordata</taxon>
        <taxon>Craniata</taxon>
        <taxon>Vertebrata</taxon>
        <taxon>Euteleostomi</taxon>
        <taxon>Amphibia</taxon>
        <taxon>Batrachia</taxon>
        <taxon>Anura</taxon>
        <taxon>Neobatrachia</taxon>
        <taxon>Ranoidea</taxon>
        <taxon>Pyxicephalidae</taxon>
        <taxon>Pyxicephalinae</taxon>
        <taxon>Pyxicephalus</taxon>
    </lineage>
</organism>
<evidence type="ECO:0000313" key="1">
    <source>
        <dbReference type="EMBL" id="DBA14220.1"/>
    </source>
</evidence>
<evidence type="ECO:0000313" key="2">
    <source>
        <dbReference type="Proteomes" id="UP001181693"/>
    </source>
</evidence>
<dbReference type="SUPFAM" id="SSF55298">
    <property type="entry name" value="YjgF-like"/>
    <property type="match status" value="1"/>
</dbReference>
<dbReference type="InterPro" id="IPR035959">
    <property type="entry name" value="RutC-like_sf"/>
</dbReference>
<dbReference type="Proteomes" id="UP001181693">
    <property type="component" value="Unassembled WGS sequence"/>
</dbReference>
<comment type="caution">
    <text evidence="1">The sequence shown here is derived from an EMBL/GenBank/DDBJ whole genome shotgun (WGS) entry which is preliminary data.</text>
</comment>
<keyword evidence="2" id="KW-1185">Reference proteome</keyword>
<dbReference type="Gene3D" id="3.30.1330.40">
    <property type="entry name" value="RutC-like"/>
    <property type="match status" value="1"/>
</dbReference>
<protein>
    <submittedName>
        <fullName evidence="1">Uncharacterized protein</fullName>
    </submittedName>
</protein>
<sequence length="189" mass="20631">MVAQCYVTQSSYIPTALEAWKGFLTHQDVTPMLTVVVVPRLPRGAVVEWHVLASVSDPVDQKNFSASIQRSGYQARLNGSISSCKTCASLVLSVSASTPQEPGLHLCHVNSLVRDVLQKASLELTSLSLIPVCCRTFYRSNNLGLQSLHEDLLAILKEVWGENAPCLVLVPVIDLLSSELLNISIWLSC</sequence>
<proteinExistence type="predicted"/>
<dbReference type="AlphaFoldDB" id="A0AAV2ZR26"/>
<gene>
    <name evidence="1" type="ORF">GDO54_005221</name>
</gene>
<name>A0AAV2ZR26_PYXAD</name>
<dbReference type="EMBL" id="DYDO01000013">
    <property type="protein sequence ID" value="DBA14220.1"/>
    <property type="molecule type" value="Genomic_DNA"/>
</dbReference>
<accession>A0AAV2ZR26</accession>
<reference evidence="1" key="1">
    <citation type="thesis" date="2020" institute="ProQuest LLC" country="789 East Eisenhower Parkway, Ann Arbor, MI, USA">
        <title>Comparative Genomics and Chromosome Evolution.</title>
        <authorList>
            <person name="Mudd A.B."/>
        </authorList>
    </citation>
    <scope>NUCLEOTIDE SEQUENCE</scope>
    <source>
        <strain evidence="1">1538</strain>
        <tissue evidence="1">Blood</tissue>
    </source>
</reference>